<reference evidence="1" key="1">
    <citation type="submission" date="2023-03" db="EMBL/GenBank/DDBJ databases">
        <authorList>
            <person name="Julca I."/>
        </authorList>
    </citation>
    <scope>NUCLEOTIDE SEQUENCE</scope>
</reference>
<dbReference type="Proteomes" id="UP001161247">
    <property type="component" value="Chromosome 2"/>
</dbReference>
<proteinExistence type="predicted"/>
<evidence type="ECO:0000313" key="1">
    <source>
        <dbReference type="EMBL" id="CAI9094537.1"/>
    </source>
</evidence>
<sequence>MAVLTNSDCTLDDWPLSYYDDNIIYEPNINIVPNHHHQEDIVASSGVPTSSVNGGVPDYNNLFMSSLDQYMHEDIYMAPYLGNRFCDGSQDEQQIIDVDQHHYYSQESFLWNF</sequence>
<gene>
    <name evidence="1" type="ORF">OLC1_LOCUS5678</name>
</gene>
<keyword evidence="2" id="KW-1185">Reference proteome</keyword>
<dbReference type="EMBL" id="OX459119">
    <property type="protein sequence ID" value="CAI9094537.1"/>
    <property type="molecule type" value="Genomic_DNA"/>
</dbReference>
<protein>
    <submittedName>
        <fullName evidence="1">OLC1v1030297C1</fullName>
    </submittedName>
</protein>
<name>A0AAV1CGH9_OLDCO</name>
<evidence type="ECO:0000313" key="2">
    <source>
        <dbReference type="Proteomes" id="UP001161247"/>
    </source>
</evidence>
<organism evidence="1 2">
    <name type="scientific">Oldenlandia corymbosa var. corymbosa</name>
    <dbReference type="NCBI Taxonomy" id="529605"/>
    <lineage>
        <taxon>Eukaryota</taxon>
        <taxon>Viridiplantae</taxon>
        <taxon>Streptophyta</taxon>
        <taxon>Embryophyta</taxon>
        <taxon>Tracheophyta</taxon>
        <taxon>Spermatophyta</taxon>
        <taxon>Magnoliopsida</taxon>
        <taxon>eudicotyledons</taxon>
        <taxon>Gunneridae</taxon>
        <taxon>Pentapetalae</taxon>
        <taxon>asterids</taxon>
        <taxon>lamiids</taxon>
        <taxon>Gentianales</taxon>
        <taxon>Rubiaceae</taxon>
        <taxon>Rubioideae</taxon>
        <taxon>Spermacoceae</taxon>
        <taxon>Hedyotis-Oldenlandia complex</taxon>
        <taxon>Oldenlandia</taxon>
    </lineage>
</organism>
<dbReference type="AlphaFoldDB" id="A0AAV1CGH9"/>
<accession>A0AAV1CGH9</accession>